<organism evidence="2 3">
    <name type="scientific">Sordaria macrospora</name>
    <dbReference type="NCBI Taxonomy" id="5147"/>
    <lineage>
        <taxon>Eukaryota</taxon>
        <taxon>Fungi</taxon>
        <taxon>Dikarya</taxon>
        <taxon>Ascomycota</taxon>
        <taxon>Pezizomycotina</taxon>
        <taxon>Sordariomycetes</taxon>
        <taxon>Sordariomycetidae</taxon>
        <taxon>Sordariales</taxon>
        <taxon>Sordariaceae</taxon>
        <taxon>Sordaria</taxon>
    </lineage>
</organism>
<proteinExistence type="predicted"/>
<keyword evidence="1" id="KW-0175">Coiled coil</keyword>
<dbReference type="AlphaFoldDB" id="A0A8S8ZXW0"/>
<name>A0A8S8ZXW0_SORMA</name>
<evidence type="ECO:0000256" key="1">
    <source>
        <dbReference type="SAM" id="Coils"/>
    </source>
</evidence>
<gene>
    <name evidence="2" type="ORF">SMACR_05905</name>
</gene>
<evidence type="ECO:0000313" key="3">
    <source>
        <dbReference type="Proteomes" id="UP000433876"/>
    </source>
</evidence>
<comment type="caution">
    <text evidence="2">The sequence shown here is derived from an EMBL/GenBank/DDBJ whole genome shotgun (WGS) entry which is preliminary data.</text>
</comment>
<feature type="coiled-coil region" evidence="1">
    <location>
        <begin position="187"/>
        <end position="241"/>
    </location>
</feature>
<sequence>MAHSRRSVKEESVGIPLVRTSKTSIALPPKTAGITKPIARAKVVKPVAKATTTRPATRAFVKKASVALKDEESKKAKEIEPLPKRAIFKPAVAPSTAPRLILGVPLVTSVSSRLPAAPTVRALALVKISNAVKSIVNKPITVKPNVLAMPIPKPSALQPSALPGPSLPRNTEAELESLMTIGREQVEKKLKDRIREEKEERHVLLKQQAVFQRYQEYLEALTALEDELRQLKEDNRLDLEIVEEQAEQFHLNTMKWAKLFEEYAGKLGITLFDIQRLDSSWS</sequence>
<reference evidence="2 3" key="1">
    <citation type="submission" date="2017-07" db="EMBL/GenBank/DDBJ databases">
        <title>Genome sequence of the Sordaria macrospora wild type strain R19027.</title>
        <authorList>
            <person name="Nowrousian M."/>
            <person name="Teichert I."/>
            <person name="Kueck U."/>
        </authorList>
    </citation>
    <scope>NUCLEOTIDE SEQUENCE [LARGE SCALE GENOMIC DNA]</scope>
    <source>
        <strain evidence="2 3">R19027</strain>
        <tissue evidence="2">Mycelium</tissue>
    </source>
</reference>
<protein>
    <submittedName>
        <fullName evidence="2">Uncharacterized protein</fullName>
    </submittedName>
</protein>
<dbReference type="Proteomes" id="UP000433876">
    <property type="component" value="Unassembled WGS sequence"/>
</dbReference>
<dbReference type="EMBL" id="NMPR01000024">
    <property type="protein sequence ID" value="KAA8634308.1"/>
    <property type="molecule type" value="Genomic_DNA"/>
</dbReference>
<accession>A0A8S8ZXW0</accession>
<dbReference type="VEuPathDB" id="FungiDB:SMAC_05905"/>
<evidence type="ECO:0000313" key="2">
    <source>
        <dbReference type="EMBL" id="KAA8634308.1"/>
    </source>
</evidence>